<dbReference type="Gene3D" id="1.25.40.10">
    <property type="entry name" value="Tetratricopeptide repeat domain"/>
    <property type="match status" value="2"/>
</dbReference>
<dbReference type="SMART" id="SM00184">
    <property type="entry name" value="RING"/>
    <property type="match status" value="1"/>
</dbReference>
<accession>A0A1Q9EVP7</accession>
<proteinExistence type="inferred from homology"/>
<dbReference type="InterPro" id="IPR039399">
    <property type="entry name" value="Deltex_C_sf"/>
</dbReference>
<dbReference type="Proteomes" id="UP000186817">
    <property type="component" value="Unassembled WGS sequence"/>
</dbReference>
<dbReference type="OrthoDB" id="527344at2759"/>
<comment type="similarity">
    <text evidence="3">Belongs to the Deltex family.</text>
</comment>
<keyword evidence="8" id="KW-0862">Zinc</keyword>
<dbReference type="AlphaFoldDB" id="A0A1Q9EVP7"/>
<feature type="transmembrane region" description="Helical" evidence="10">
    <location>
        <begin position="634"/>
        <end position="655"/>
    </location>
</feature>
<dbReference type="EMBL" id="LSRX01000058">
    <property type="protein sequence ID" value="OLQ11516.1"/>
    <property type="molecule type" value="Genomic_DNA"/>
</dbReference>
<keyword evidence="7" id="KW-0863">Zinc-finger</keyword>
<protein>
    <recommendedName>
        <fullName evidence="4">RING-type E3 ubiquitin transferase</fullName>
        <ecNumber evidence="4">2.3.2.27</ecNumber>
    </recommendedName>
</protein>
<keyword evidence="6" id="KW-0479">Metal-binding</keyword>
<reference evidence="11 12" key="1">
    <citation type="submission" date="2016-02" db="EMBL/GenBank/DDBJ databases">
        <title>Genome analysis of coral dinoflagellate symbionts highlights evolutionary adaptations to a symbiotic lifestyle.</title>
        <authorList>
            <person name="Aranda M."/>
            <person name="Li Y."/>
            <person name="Liew Y.J."/>
            <person name="Baumgarten S."/>
            <person name="Simakov O."/>
            <person name="Wilson M."/>
            <person name="Piel J."/>
            <person name="Ashoor H."/>
            <person name="Bougouffa S."/>
            <person name="Bajic V.B."/>
            <person name="Ryu T."/>
            <person name="Ravasi T."/>
            <person name="Bayer T."/>
            <person name="Micklem G."/>
            <person name="Kim H."/>
            <person name="Bhak J."/>
            <person name="Lajeunesse T.C."/>
            <person name="Voolstra C.R."/>
        </authorList>
    </citation>
    <scope>NUCLEOTIDE SEQUENCE [LARGE SCALE GENOMIC DNA]</scope>
    <source>
        <strain evidence="11 12">CCMP2467</strain>
    </source>
</reference>
<dbReference type="Pfam" id="PF13639">
    <property type="entry name" value="zf-RING_2"/>
    <property type="match status" value="1"/>
</dbReference>
<dbReference type="UniPathway" id="UPA00143"/>
<evidence type="ECO:0000256" key="7">
    <source>
        <dbReference type="ARBA" id="ARBA00022771"/>
    </source>
</evidence>
<evidence type="ECO:0000256" key="5">
    <source>
        <dbReference type="ARBA" id="ARBA00022679"/>
    </source>
</evidence>
<feature type="region of interest" description="Disordered" evidence="9">
    <location>
        <begin position="1132"/>
        <end position="1152"/>
    </location>
</feature>
<evidence type="ECO:0000256" key="1">
    <source>
        <dbReference type="ARBA" id="ARBA00000900"/>
    </source>
</evidence>
<feature type="transmembrane region" description="Helical" evidence="10">
    <location>
        <begin position="662"/>
        <end position="679"/>
    </location>
</feature>
<dbReference type="SMART" id="SM00744">
    <property type="entry name" value="RINGv"/>
    <property type="match status" value="1"/>
</dbReference>
<dbReference type="PANTHER" id="PTHR12622">
    <property type="entry name" value="DELTEX-RELATED"/>
    <property type="match status" value="1"/>
</dbReference>
<dbReference type="InterPro" id="IPR011016">
    <property type="entry name" value="Znf_RING-CH"/>
</dbReference>
<keyword evidence="10" id="KW-0472">Membrane</keyword>
<comment type="caution">
    <text evidence="11">The sequence shown here is derived from an EMBL/GenBank/DDBJ whole genome shotgun (WGS) entry which is preliminary data.</text>
</comment>
<feature type="compositionally biased region" description="Polar residues" evidence="9">
    <location>
        <begin position="1142"/>
        <end position="1152"/>
    </location>
</feature>
<dbReference type="InterPro" id="IPR039396">
    <property type="entry name" value="Deltex_C"/>
</dbReference>
<dbReference type="GO" id="GO:0005737">
    <property type="term" value="C:cytoplasm"/>
    <property type="evidence" value="ECO:0007669"/>
    <property type="project" value="UniProtKB-ARBA"/>
</dbReference>
<evidence type="ECO:0000313" key="11">
    <source>
        <dbReference type="EMBL" id="OLQ11516.1"/>
    </source>
</evidence>
<evidence type="ECO:0000256" key="4">
    <source>
        <dbReference type="ARBA" id="ARBA00012483"/>
    </source>
</evidence>
<keyword evidence="12" id="KW-1185">Reference proteome</keyword>
<dbReference type="SUPFAM" id="SSF57850">
    <property type="entry name" value="RING/U-box"/>
    <property type="match status" value="1"/>
</dbReference>
<dbReference type="GO" id="GO:0008270">
    <property type="term" value="F:zinc ion binding"/>
    <property type="evidence" value="ECO:0007669"/>
    <property type="project" value="UniProtKB-KW"/>
</dbReference>
<dbReference type="Pfam" id="PF18102">
    <property type="entry name" value="DTC"/>
    <property type="match status" value="1"/>
</dbReference>
<organism evidence="11 12">
    <name type="scientific">Symbiodinium microadriaticum</name>
    <name type="common">Dinoflagellate</name>
    <name type="synonym">Zooxanthella microadriatica</name>
    <dbReference type="NCBI Taxonomy" id="2951"/>
    <lineage>
        <taxon>Eukaryota</taxon>
        <taxon>Sar</taxon>
        <taxon>Alveolata</taxon>
        <taxon>Dinophyceae</taxon>
        <taxon>Suessiales</taxon>
        <taxon>Symbiodiniaceae</taxon>
        <taxon>Symbiodinium</taxon>
    </lineage>
</organism>
<evidence type="ECO:0000256" key="8">
    <source>
        <dbReference type="ARBA" id="ARBA00022833"/>
    </source>
</evidence>
<dbReference type="InterPro" id="IPR013083">
    <property type="entry name" value="Znf_RING/FYVE/PHD"/>
</dbReference>
<dbReference type="Gene3D" id="3.30.390.130">
    <property type="match status" value="1"/>
</dbReference>
<feature type="transmembrane region" description="Helical" evidence="10">
    <location>
        <begin position="737"/>
        <end position="755"/>
    </location>
</feature>
<feature type="region of interest" description="Disordered" evidence="9">
    <location>
        <begin position="415"/>
        <end position="434"/>
    </location>
</feature>
<dbReference type="InterPro" id="IPR039398">
    <property type="entry name" value="Deltex_fam"/>
</dbReference>
<name>A0A1Q9EVP7_SYMMI</name>
<dbReference type="InterPro" id="IPR011990">
    <property type="entry name" value="TPR-like_helical_dom_sf"/>
</dbReference>
<dbReference type="EC" id="2.3.2.27" evidence="4"/>
<dbReference type="Gene3D" id="3.30.40.10">
    <property type="entry name" value="Zinc/RING finger domain, C3HC4 (zinc finger)"/>
    <property type="match status" value="1"/>
</dbReference>
<dbReference type="GO" id="GO:0007219">
    <property type="term" value="P:Notch signaling pathway"/>
    <property type="evidence" value="ECO:0007669"/>
    <property type="project" value="InterPro"/>
</dbReference>
<keyword evidence="10" id="KW-1133">Transmembrane helix</keyword>
<keyword evidence="10" id="KW-0812">Transmembrane</keyword>
<evidence type="ECO:0000313" key="12">
    <source>
        <dbReference type="Proteomes" id="UP000186817"/>
    </source>
</evidence>
<dbReference type="GO" id="GO:0016567">
    <property type="term" value="P:protein ubiquitination"/>
    <property type="evidence" value="ECO:0007669"/>
    <property type="project" value="UniProtKB-UniPathway"/>
</dbReference>
<evidence type="ECO:0000256" key="6">
    <source>
        <dbReference type="ARBA" id="ARBA00022723"/>
    </source>
</evidence>
<dbReference type="GO" id="GO:0061630">
    <property type="term" value="F:ubiquitin protein ligase activity"/>
    <property type="evidence" value="ECO:0007669"/>
    <property type="project" value="UniProtKB-EC"/>
</dbReference>
<feature type="compositionally biased region" description="Basic and acidic residues" evidence="9">
    <location>
        <begin position="415"/>
        <end position="431"/>
    </location>
</feature>
<sequence length="1152" mass="126914">MASARSSRSGTLKELNRLLISDGRRSLWTRSIQTLDQMQASQIQADAFTCSSAISSCEKGAWQIALHCFGSLCRSVLPNAVVYTTLMVAFSRYGEWRQALDLFRVAEHAQTDIVLYGAAVKACEEGSQWQEAICILQSLPDRALVPDTTLVNSAISACEKAEEWPWALHLLRTLSDWVLRADAISFSAAISACEKAMQWQQALLVLGDVEHSLLELDIILCNAALSSCAKGAWTWSLHLLASLEHRALAASQITFNAATAAAAASPWQLARCLLPSFTSHTLRTDVIAYNAVVSGVGGAWPVACQLLCKIEEVLLNSSVVSYTAALEAFATPDDVVSLCAEWRRALQVLSAAPCSNELTFEAAIRSCVAAEKQRIAEEFLHARIRLQLVCFVMAPQLVLPRDAAELRRACAADSGEGGRVRTGESEMRDFEQSSPPDPVECSICLEGDANVLLPCGHRYHAECLDRWFETRQVCPTCGRAYGDTVGTMPDGVMSWHFRKQRLAGYSCPTVVLHFFFPRGTVDGEEFEGRSQHAYLPDDEEGRSLLALFQLAFRRRLLFGLRPSLTTGRLRPTFSIHMKTSMSGGPARHGYPDPQYYRSALEELRLAGVEIDAALPVAVSLHRSSYGCARCGRNAVAVLNHLIYPVTPLACFFALAATGEGRMAVLAAISVEAGLTLPAFPSTLGFLLWILLTTIAYTSLDLVCMLATGIANLYVVLRLLLQHRYSCFDTVANRARPWVANRLFQLGLLNLVILYSGIWQYTFGKVSLAGAAGSFLVQLLRRAGYRSPAWAQDTMTPDLQAAVEMAPRDLGCQEPVGEVGPFREEDWARYSCCTSLQGRTDMRRVHQDVLRSLEENSRANVSAAIQTMLANELRFSEEYAVFYHSYSSSCILYELQAVLAAFFLGYPEEGPPILRLTRAPFENVSSLQQLLDLRKAGISDRTPEFRALAISVFCSCFASGGYGRSMLENYLVSGYHTPHDTSGDIRRLLELVLEPAGELEELPALLSGILALGQEFEAPIERAKGAAKRRGHVLQIFLHHSVVDAVVYGAQPLGSLAPQGVPFSEWLRQQCPVEGQARLLMHPDLFLDTRRGLVHIVALSPERPFDRLALRRRLRELLGPHLAKASQEDLKASLGFRDREETPSATQVSPEMV</sequence>
<dbReference type="InterPro" id="IPR001841">
    <property type="entry name" value="Znf_RING"/>
</dbReference>
<dbReference type="PROSITE" id="PS50089">
    <property type="entry name" value="ZF_RING_2"/>
    <property type="match status" value="1"/>
</dbReference>
<feature type="compositionally biased region" description="Basic and acidic residues" evidence="9">
    <location>
        <begin position="1132"/>
        <end position="1141"/>
    </location>
</feature>
<evidence type="ECO:0000256" key="2">
    <source>
        <dbReference type="ARBA" id="ARBA00004906"/>
    </source>
</evidence>
<comment type="pathway">
    <text evidence="2">Protein modification; protein ubiquitination.</text>
</comment>
<keyword evidence="5" id="KW-0808">Transferase</keyword>
<gene>
    <name evidence="11" type="primary">Dtx3l</name>
    <name evidence="11" type="ORF">AK812_SmicGene4693</name>
</gene>
<comment type="catalytic activity">
    <reaction evidence="1">
        <text>S-ubiquitinyl-[E2 ubiquitin-conjugating enzyme]-L-cysteine + [acceptor protein]-L-lysine = [E2 ubiquitin-conjugating enzyme]-L-cysteine + N(6)-ubiquitinyl-[acceptor protein]-L-lysine.</text>
        <dbReference type="EC" id="2.3.2.27"/>
    </reaction>
</comment>
<evidence type="ECO:0000256" key="9">
    <source>
        <dbReference type="SAM" id="MobiDB-lite"/>
    </source>
</evidence>
<evidence type="ECO:0000256" key="3">
    <source>
        <dbReference type="ARBA" id="ARBA00009413"/>
    </source>
</evidence>
<feature type="transmembrane region" description="Helical" evidence="10">
    <location>
        <begin position="685"/>
        <end position="716"/>
    </location>
</feature>
<evidence type="ECO:0000256" key="10">
    <source>
        <dbReference type="SAM" id="Phobius"/>
    </source>
</evidence>